<name>A0A1Y3B709_EURMA</name>
<evidence type="ECO:0000313" key="2">
    <source>
        <dbReference type="Proteomes" id="UP000194236"/>
    </source>
</evidence>
<keyword evidence="2" id="KW-1185">Reference proteome</keyword>
<dbReference type="Gene3D" id="2.30.30.850">
    <property type="match status" value="1"/>
</dbReference>
<comment type="caution">
    <text evidence="1">The sequence shown here is derived from an EMBL/GenBank/DDBJ whole genome shotgun (WGS) entry which is preliminary data.</text>
</comment>
<protein>
    <submittedName>
        <fullName evidence="1">Uncharacterized protein</fullName>
    </submittedName>
</protein>
<dbReference type="OrthoDB" id="115435at2759"/>
<dbReference type="AlphaFoldDB" id="A0A1Y3B709"/>
<reference evidence="1 2" key="1">
    <citation type="submission" date="2017-03" db="EMBL/GenBank/DDBJ databases">
        <title>Genome Survey of Euroglyphus maynei.</title>
        <authorList>
            <person name="Arlian L.G."/>
            <person name="Morgan M.S."/>
            <person name="Rider S.D."/>
        </authorList>
    </citation>
    <scope>NUCLEOTIDE SEQUENCE [LARGE SCALE GENOMIC DNA]</scope>
    <source>
        <strain evidence="1">Arlian Lab</strain>
        <tissue evidence="1">Whole body</tissue>
    </source>
</reference>
<accession>A0A1Y3B709</accession>
<evidence type="ECO:0000313" key="1">
    <source>
        <dbReference type="EMBL" id="OTF76621.1"/>
    </source>
</evidence>
<gene>
    <name evidence="1" type="ORF">BLA29_011851</name>
</gene>
<sequence length="118" mass="13802">MLVNQQAQKMQKQQYDKVSKLEVLRPGDIVLWHQLDRALGSSKKLNRRWRGPFKIFESDGPNFRIVDEFGNGRWIHHNHLKKFSADSNNLVSDYLRSRGRPRLLNRGGEVRRPAPSPN</sequence>
<organism evidence="1 2">
    <name type="scientific">Euroglyphus maynei</name>
    <name type="common">Mayne's house dust mite</name>
    <dbReference type="NCBI Taxonomy" id="6958"/>
    <lineage>
        <taxon>Eukaryota</taxon>
        <taxon>Metazoa</taxon>
        <taxon>Ecdysozoa</taxon>
        <taxon>Arthropoda</taxon>
        <taxon>Chelicerata</taxon>
        <taxon>Arachnida</taxon>
        <taxon>Acari</taxon>
        <taxon>Acariformes</taxon>
        <taxon>Sarcoptiformes</taxon>
        <taxon>Astigmata</taxon>
        <taxon>Psoroptidia</taxon>
        <taxon>Analgoidea</taxon>
        <taxon>Pyroglyphidae</taxon>
        <taxon>Pyroglyphinae</taxon>
        <taxon>Euroglyphus</taxon>
    </lineage>
</organism>
<dbReference type="EMBL" id="MUJZ01036580">
    <property type="protein sequence ID" value="OTF76621.1"/>
    <property type="molecule type" value="Genomic_DNA"/>
</dbReference>
<dbReference type="Proteomes" id="UP000194236">
    <property type="component" value="Unassembled WGS sequence"/>
</dbReference>
<proteinExistence type="predicted"/>